<evidence type="ECO:0000259" key="3">
    <source>
        <dbReference type="Pfam" id="PF03061"/>
    </source>
</evidence>
<dbReference type="EMBL" id="JACDXX010000015">
    <property type="protein sequence ID" value="MCB5411358.1"/>
    <property type="molecule type" value="Genomic_DNA"/>
</dbReference>
<feature type="region of interest" description="Disordered" evidence="2">
    <location>
        <begin position="1"/>
        <end position="32"/>
    </location>
</feature>
<dbReference type="InterPro" id="IPR006683">
    <property type="entry name" value="Thioestr_dom"/>
</dbReference>
<gene>
    <name evidence="4" type="ORF">H0485_15305</name>
</gene>
<dbReference type="Gene3D" id="3.10.129.10">
    <property type="entry name" value="Hotdog Thioesterase"/>
    <property type="match status" value="1"/>
</dbReference>
<comment type="caution">
    <text evidence="4">The sequence shown here is derived from an EMBL/GenBank/DDBJ whole genome shotgun (WGS) entry which is preliminary data.</text>
</comment>
<dbReference type="RefSeq" id="WP_226936828.1">
    <property type="nucleotide sequence ID" value="NZ_JACDXX010000015.1"/>
</dbReference>
<name>A0ABS8CQ95_9RHOB</name>
<feature type="compositionally biased region" description="Pro residues" evidence="2">
    <location>
        <begin position="8"/>
        <end position="19"/>
    </location>
</feature>
<feature type="domain" description="Thioesterase" evidence="3">
    <location>
        <begin position="61"/>
        <end position="138"/>
    </location>
</feature>
<evidence type="ECO:0000256" key="1">
    <source>
        <dbReference type="ARBA" id="ARBA00022801"/>
    </source>
</evidence>
<dbReference type="InterPro" id="IPR003736">
    <property type="entry name" value="PAAI_dom"/>
</dbReference>
<dbReference type="Proteomes" id="UP001198571">
    <property type="component" value="Unassembled WGS sequence"/>
</dbReference>
<accession>A0ABS8CQ95</accession>
<organism evidence="4 5">
    <name type="scientific">Pseudogemmobacter faecipullorum</name>
    <dbReference type="NCBI Taxonomy" id="2755041"/>
    <lineage>
        <taxon>Bacteria</taxon>
        <taxon>Pseudomonadati</taxon>
        <taxon>Pseudomonadota</taxon>
        <taxon>Alphaproteobacteria</taxon>
        <taxon>Rhodobacterales</taxon>
        <taxon>Paracoccaceae</taxon>
        <taxon>Pseudogemmobacter</taxon>
    </lineage>
</organism>
<evidence type="ECO:0000256" key="2">
    <source>
        <dbReference type="SAM" id="MobiDB-lite"/>
    </source>
</evidence>
<dbReference type="SUPFAM" id="SSF54637">
    <property type="entry name" value="Thioesterase/thiol ester dehydrase-isomerase"/>
    <property type="match status" value="1"/>
</dbReference>
<dbReference type="PANTHER" id="PTHR43240:SF8">
    <property type="entry name" value="PHENYLACETIC ACID DEGRADATION-RELATED PROTEIN"/>
    <property type="match status" value="1"/>
</dbReference>
<sequence length="153" mass="16391">MPDHPPPDHPPTGHPPPEPDLTGDARELPPFAGQLRPENIVIRKDRVEAMLLVRPELLNRNGVLHGGAIMALADILGGSAAYANVAAGETTTTVESKTSFFRPVPAGSRLKAVTLPLHIGRRTSVWQTSLYLENGKLAALVQQTQMTIAPIGE</sequence>
<keyword evidence="1" id="KW-0378">Hydrolase</keyword>
<dbReference type="NCBIfam" id="TIGR00369">
    <property type="entry name" value="unchar_dom_1"/>
    <property type="match status" value="1"/>
</dbReference>
<keyword evidence="5" id="KW-1185">Reference proteome</keyword>
<reference evidence="4 5" key="1">
    <citation type="submission" date="2020-07" db="EMBL/GenBank/DDBJ databases">
        <title>Pseudogemmobacter sp. nov., isolated from poultry manure in Taiwan.</title>
        <authorList>
            <person name="Lin S.-Y."/>
            <person name="Tang Y.-S."/>
            <person name="Young C.-C."/>
        </authorList>
    </citation>
    <scope>NUCLEOTIDE SEQUENCE [LARGE SCALE GENOMIC DNA]</scope>
    <source>
        <strain evidence="4 5">CC-YST710</strain>
    </source>
</reference>
<dbReference type="InterPro" id="IPR029069">
    <property type="entry name" value="HotDog_dom_sf"/>
</dbReference>
<protein>
    <submittedName>
        <fullName evidence="4">PaaI family thioesterase</fullName>
    </submittedName>
</protein>
<evidence type="ECO:0000313" key="4">
    <source>
        <dbReference type="EMBL" id="MCB5411358.1"/>
    </source>
</evidence>
<dbReference type="Pfam" id="PF03061">
    <property type="entry name" value="4HBT"/>
    <property type="match status" value="1"/>
</dbReference>
<dbReference type="CDD" id="cd03443">
    <property type="entry name" value="PaaI_thioesterase"/>
    <property type="match status" value="1"/>
</dbReference>
<evidence type="ECO:0000313" key="5">
    <source>
        <dbReference type="Proteomes" id="UP001198571"/>
    </source>
</evidence>
<dbReference type="PANTHER" id="PTHR43240">
    <property type="entry name" value="1,4-DIHYDROXY-2-NAPHTHOYL-COA THIOESTERASE 1"/>
    <property type="match status" value="1"/>
</dbReference>
<proteinExistence type="predicted"/>